<keyword evidence="1" id="KW-0732">Signal</keyword>
<comment type="caution">
    <text evidence="4">The sequence shown here is derived from an EMBL/GenBank/DDBJ whole genome shotgun (WGS) entry which is preliminary data.</text>
</comment>
<evidence type="ECO:0000313" key="5">
    <source>
        <dbReference type="Proteomes" id="UP000747399"/>
    </source>
</evidence>
<accession>A0A8J4B7M5</accession>
<keyword evidence="3" id="KW-0472">Membrane</keyword>
<dbReference type="Proteomes" id="UP000747399">
    <property type="component" value="Unassembled WGS sequence"/>
</dbReference>
<name>A0A8J4B7M5_9CHLO</name>
<feature type="transmembrane region" description="Helical" evidence="3">
    <location>
        <begin position="32"/>
        <end position="51"/>
    </location>
</feature>
<dbReference type="EMBL" id="BNCO01000014">
    <property type="protein sequence ID" value="GIL53281.1"/>
    <property type="molecule type" value="Genomic_DNA"/>
</dbReference>
<sequence>LLLKSSPNQQHFLVGAYFSSACLSSPSANSPFFLSFDCTLTFFFLSFCMLLPFRRPSLQVRVVDGEPVIVSLGAEYDDDTSLNAPRGGGHHDGAMGGEEPCLNFAGYPTPLVRWAQYCRYLAYLDNNNFVETTCKGRPGVSGAPLWVYVPMSANITTTGISKNTTTGSSRFSGGGGGTSQAVQQGRRVMCAVLTAGIPGGPTGAVRINPVLRRWVRQVQQNTPCVEGR</sequence>
<dbReference type="InterPro" id="IPR050966">
    <property type="entry name" value="Glutamyl_endopeptidase"/>
</dbReference>
<keyword evidence="5" id="KW-1185">Reference proteome</keyword>
<feature type="compositionally biased region" description="Low complexity" evidence="2">
    <location>
        <begin position="160"/>
        <end position="171"/>
    </location>
</feature>
<evidence type="ECO:0000313" key="4">
    <source>
        <dbReference type="EMBL" id="GIL53281.1"/>
    </source>
</evidence>
<protein>
    <submittedName>
        <fullName evidence="4">Uncharacterized protein</fullName>
    </submittedName>
</protein>
<dbReference type="PANTHER" id="PTHR15462:SF8">
    <property type="entry name" value="SERINE PROTEASE"/>
    <property type="match status" value="1"/>
</dbReference>
<evidence type="ECO:0000256" key="3">
    <source>
        <dbReference type="SAM" id="Phobius"/>
    </source>
</evidence>
<feature type="non-terminal residue" evidence="4">
    <location>
        <position position="228"/>
    </location>
</feature>
<proteinExistence type="predicted"/>
<keyword evidence="3" id="KW-1133">Transmembrane helix</keyword>
<keyword evidence="3" id="KW-0812">Transmembrane</keyword>
<reference evidence="4" key="1">
    <citation type="journal article" date="2021" name="Proc. Natl. Acad. Sci. U.S.A.">
        <title>Three genomes in the algal genus Volvox reveal the fate of a haploid sex-determining region after a transition to homothallism.</title>
        <authorList>
            <person name="Yamamoto K."/>
            <person name="Hamaji T."/>
            <person name="Kawai-Toyooka H."/>
            <person name="Matsuzaki R."/>
            <person name="Takahashi F."/>
            <person name="Nishimura Y."/>
            <person name="Kawachi M."/>
            <person name="Noguchi H."/>
            <person name="Minakuchi Y."/>
            <person name="Umen J.G."/>
            <person name="Toyoda A."/>
            <person name="Nozaki H."/>
        </authorList>
    </citation>
    <scope>NUCLEOTIDE SEQUENCE</scope>
    <source>
        <strain evidence="4">NIES-3780</strain>
    </source>
</reference>
<gene>
    <name evidence="4" type="ORF">Vafri_8925</name>
</gene>
<organism evidence="4 5">
    <name type="scientific">Volvox africanus</name>
    <dbReference type="NCBI Taxonomy" id="51714"/>
    <lineage>
        <taxon>Eukaryota</taxon>
        <taxon>Viridiplantae</taxon>
        <taxon>Chlorophyta</taxon>
        <taxon>core chlorophytes</taxon>
        <taxon>Chlorophyceae</taxon>
        <taxon>CS clade</taxon>
        <taxon>Chlamydomonadales</taxon>
        <taxon>Volvocaceae</taxon>
        <taxon>Volvox</taxon>
    </lineage>
</organism>
<dbReference type="AlphaFoldDB" id="A0A8J4B7M5"/>
<evidence type="ECO:0000256" key="1">
    <source>
        <dbReference type="ARBA" id="ARBA00022729"/>
    </source>
</evidence>
<dbReference type="PANTHER" id="PTHR15462">
    <property type="entry name" value="SERINE PROTEASE"/>
    <property type="match status" value="1"/>
</dbReference>
<feature type="region of interest" description="Disordered" evidence="2">
    <location>
        <begin position="160"/>
        <end position="180"/>
    </location>
</feature>
<evidence type="ECO:0000256" key="2">
    <source>
        <dbReference type="SAM" id="MobiDB-lite"/>
    </source>
</evidence>